<dbReference type="InterPro" id="IPR029035">
    <property type="entry name" value="DHS-like_NAD/FAD-binding_dom"/>
</dbReference>
<reference evidence="19" key="1">
    <citation type="submission" date="2025-08" db="UniProtKB">
        <authorList>
            <consortium name="RefSeq"/>
        </authorList>
    </citation>
    <scope>IDENTIFICATION</scope>
    <source>
        <strain evidence="19">15112-1751.03</strain>
        <tissue evidence="19">Whole Adult</tissue>
    </source>
</reference>
<evidence type="ECO:0000259" key="17">
    <source>
        <dbReference type="PROSITE" id="PS50305"/>
    </source>
</evidence>
<feature type="domain" description="Deacetylase sirtuin-type" evidence="17">
    <location>
        <begin position="106"/>
        <end position="353"/>
    </location>
</feature>
<comment type="similarity">
    <text evidence="8">Belongs to the sirtuin family. Class IV subfamily.</text>
</comment>
<evidence type="ECO:0000256" key="15">
    <source>
        <dbReference type="PROSITE-ProRule" id="PRU00236"/>
    </source>
</evidence>
<keyword evidence="6 15" id="KW-0862">Zinc</keyword>
<feature type="binding site" evidence="15">
    <location>
        <position position="222"/>
    </location>
    <ligand>
        <name>Zn(2+)</name>
        <dbReference type="ChEBI" id="CHEBI:29105"/>
    </ligand>
</feature>
<dbReference type="GO" id="GO:0000785">
    <property type="term" value="C:chromatin"/>
    <property type="evidence" value="ECO:0007669"/>
    <property type="project" value="UniProtKB-ARBA"/>
</dbReference>
<dbReference type="EC" id="2.3.1.286" evidence="2"/>
<keyword evidence="3" id="KW-0597">Phosphoprotein</keyword>
<keyword evidence="18" id="KW-1185">Reference proteome</keyword>
<dbReference type="AlphaFoldDB" id="A0A6P8ZF94"/>
<evidence type="ECO:0000256" key="12">
    <source>
        <dbReference type="ARBA" id="ARBA00051105"/>
    </source>
</evidence>
<evidence type="ECO:0000256" key="13">
    <source>
        <dbReference type="ARBA" id="ARBA00051399"/>
    </source>
</evidence>
<dbReference type="GO" id="GO:0070403">
    <property type="term" value="F:NAD+ binding"/>
    <property type="evidence" value="ECO:0007669"/>
    <property type="project" value="InterPro"/>
</dbReference>
<feature type="region of interest" description="Disordered" evidence="16">
    <location>
        <begin position="388"/>
        <end position="430"/>
    </location>
</feature>
<evidence type="ECO:0000256" key="2">
    <source>
        <dbReference type="ARBA" id="ARBA00012928"/>
    </source>
</evidence>
<dbReference type="GO" id="GO:0035861">
    <property type="term" value="C:site of double-strand break"/>
    <property type="evidence" value="ECO:0007669"/>
    <property type="project" value="UniProtKB-ARBA"/>
</dbReference>
<feature type="region of interest" description="Disordered" evidence="16">
    <location>
        <begin position="1"/>
        <end position="23"/>
    </location>
</feature>
<dbReference type="InterPro" id="IPR026590">
    <property type="entry name" value="Ssirtuin_cat_dom"/>
</dbReference>
<dbReference type="GO" id="GO:0097372">
    <property type="term" value="F:histone H3K18 deacetylase activity, NAD-dependent"/>
    <property type="evidence" value="ECO:0007669"/>
    <property type="project" value="TreeGrafter"/>
</dbReference>
<keyword evidence="5 15" id="KW-0479">Metal-binding</keyword>
<evidence type="ECO:0000256" key="3">
    <source>
        <dbReference type="ARBA" id="ARBA00022553"/>
    </source>
</evidence>
<feature type="binding site" evidence="15">
    <location>
        <position position="249"/>
    </location>
    <ligand>
        <name>Zn(2+)</name>
        <dbReference type="ChEBI" id="CHEBI:29105"/>
    </ligand>
</feature>
<dbReference type="GeneID" id="117576806"/>
<proteinExistence type="inferred from homology"/>
<dbReference type="GO" id="GO:0046872">
    <property type="term" value="F:metal ion binding"/>
    <property type="evidence" value="ECO:0007669"/>
    <property type="project" value="UniProtKB-KW"/>
</dbReference>
<evidence type="ECO:0000256" key="16">
    <source>
        <dbReference type="SAM" id="MobiDB-lite"/>
    </source>
</evidence>
<dbReference type="RefSeq" id="XP_034117757.2">
    <property type="nucleotide sequence ID" value="XM_034261866.2"/>
</dbReference>
<dbReference type="InterPro" id="IPR003000">
    <property type="entry name" value="Sirtuin"/>
</dbReference>
<gene>
    <name evidence="19" type="primary">LOC117576806</name>
</gene>
<dbReference type="GO" id="GO:0140861">
    <property type="term" value="P:DNA repair-dependent chromatin remodeling"/>
    <property type="evidence" value="ECO:0007669"/>
    <property type="project" value="UniProtKB-ARBA"/>
</dbReference>
<dbReference type="CDD" id="cd01410">
    <property type="entry name" value="SIRT7"/>
    <property type="match status" value="1"/>
</dbReference>
<dbReference type="CTD" id="51547"/>
<keyword evidence="4" id="KW-0808">Transferase</keyword>
<keyword evidence="7" id="KW-0520">NAD</keyword>
<feature type="compositionally biased region" description="Low complexity" evidence="16">
    <location>
        <begin position="394"/>
        <end position="410"/>
    </location>
</feature>
<name>A0A6P8ZF94_DROAB</name>
<dbReference type="Gene3D" id="3.40.50.1220">
    <property type="entry name" value="TPP-binding domain"/>
    <property type="match status" value="1"/>
</dbReference>
<dbReference type="InterPro" id="IPR050134">
    <property type="entry name" value="NAD-dep_sirtuin_deacylases"/>
</dbReference>
<feature type="region of interest" description="Disordered" evidence="16">
    <location>
        <begin position="32"/>
        <end position="51"/>
    </location>
</feature>
<sequence length="806" mass="92098">MYVELSPKSNNNSMEPDELHQAQMPDVVQTYKTRAKVNPAKKDNEKRRRKDAMRKVSLILRKCDTVRTAEDRQFLEKHPDIVKTTKKRKERIEIYKERVVEKEDEPHVIEAKVEQLANIVSQAKHLICYTGAGISTAALIPDYRGSQGIWTLLQKGKDIGEHDLSSANPTYTHMALYELHRRRLLRHVVSQNCDGLHLRSGLPRQSLSEIHGNMYVEVCKHCKPNAVYWRQFDVTEMTARYCHKTHRLCHRCSEPLYDTIVHFGERGNVKWPLNWDGATQHAERADVILCLGSSLKVLKKYTWLWQMDKPARQRAKICVVNLQWTPKDSIASIKINGKCDNVMAQLMRVLNITVPVYSKEKDPIFAHATLLMPEELHTLTQPLLKTADEEEAGDTQSCTTTTEETQDSIISGDSYSDLPIGKGPRIRTPIKNGHRIKTNLEMRQKFARNVAEMPQPETEVQLKTEEMETEVKTDIKVETESLPPCELKEEPKEEQQLPETSLTENCIKQEEAEALPKLELLTPKKEEPPGELTNGQDHKLAPMELPKLVAIQQKPSLCLLPVELRLEARLEPTVGSLAPVQLPPLVPIGAPLYTPFVQPQTQNGLPPALQALNLQSDSATCSAESNTDYDEDEEEEETEEQCDMAQMDLLRRRHSDGDHELLLQLPSWYDAKYAYSGLHSILIPPPSDLNIWNTQVVPNFAMNRSAAGCEFCFDRYAELDCQFYSRWHLNQRKHKKRARSGRFVVCECCPTSDDGDDYDENISLAHIAAAETAKRRLQLSHSFPRKLARTQAGWYGKGYKKGRKRR</sequence>
<evidence type="ECO:0000256" key="11">
    <source>
        <dbReference type="ARBA" id="ARBA00050237"/>
    </source>
</evidence>
<evidence type="ECO:0000313" key="18">
    <source>
        <dbReference type="Proteomes" id="UP000515160"/>
    </source>
</evidence>
<feature type="binding site" evidence="15">
    <location>
        <position position="252"/>
    </location>
    <ligand>
        <name>Zn(2+)</name>
        <dbReference type="ChEBI" id="CHEBI:29105"/>
    </ligand>
</feature>
<protein>
    <recommendedName>
        <fullName evidence="2">protein acetyllysine N-acetyltransferase</fullName>
        <ecNumber evidence="2">2.3.1.286</ecNumber>
    </recommendedName>
    <alternativeName>
        <fullName evidence="10">Regulatory protein SIR2 homolog 7</fullName>
    </alternativeName>
    <alternativeName>
        <fullName evidence="9">SIR2-like protein 7</fullName>
    </alternativeName>
</protein>
<comment type="catalytic activity">
    <reaction evidence="14">
        <text>N(6)-glutaryl-L-lysyl-[protein] + NAD(+) + H2O = 2''-O-glutaryl-ADP-D-ribose + nicotinamide + L-lysyl-[protein]</text>
        <dbReference type="Rhea" id="RHEA:47664"/>
        <dbReference type="Rhea" id="RHEA-COMP:9752"/>
        <dbReference type="Rhea" id="RHEA-COMP:11875"/>
        <dbReference type="ChEBI" id="CHEBI:15377"/>
        <dbReference type="ChEBI" id="CHEBI:17154"/>
        <dbReference type="ChEBI" id="CHEBI:29969"/>
        <dbReference type="ChEBI" id="CHEBI:57540"/>
        <dbReference type="ChEBI" id="CHEBI:87828"/>
        <dbReference type="ChEBI" id="CHEBI:87829"/>
    </reaction>
    <physiologicalReaction direction="left-to-right" evidence="14">
        <dbReference type="Rhea" id="RHEA:47665"/>
    </physiologicalReaction>
</comment>
<comment type="catalytic activity">
    <reaction evidence="12">
        <text>N(6)-succinyl-L-lysyl-[protein] + NAD(+) + H2O = 2''-O-succinyl-ADP-D-ribose + nicotinamide + L-lysyl-[protein]</text>
        <dbReference type="Rhea" id="RHEA:47668"/>
        <dbReference type="Rhea" id="RHEA-COMP:9752"/>
        <dbReference type="Rhea" id="RHEA-COMP:11877"/>
        <dbReference type="ChEBI" id="CHEBI:15377"/>
        <dbReference type="ChEBI" id="CHEBI:17154"/>
        <dbReference type="ChEBI" id="CHEBI:29969"/>
        <dbReference type="ChEBI" id="CHEBI:57540"/>
        <dbReference type="ChEBI" id="CHEBI:87830"/>
        <dbReference type="ChEBI" id="CHEBI:87832"/>
    </reaction>
    <physiologicalReaction direction="left-to-right" evidence="12">
        <dbReference type="Rhea" id="RHEA:47669"/>
    </physiologicalReaction>
</comment>
<dbReference type="Gene3D" id="2.20.28.200">
    <property type="match status" value="1"/>
</dbReference>
<dbReference type="FunFam" id="2.20.28.200:FF:000002">
    <property type="entry name" value="NAD-dependent deacetylase sirtuin-7"/>
    <property type="match status" value="1"/>
</dbReference>
<dbReference type="PROSITE" id="PS50305">
    <property type="entry name" value="SIRTUIN"/>
    <property type="match status" value="1"/>
</dbReference>
<comment type="cofactor">
    <cofactor evidence="1">
        <name>Zn(2+)</name>
        <dbReference type="ChEBI" id="CHEBI:29105"/>
    </cofactor>
</comment>
<evidence type="ECO:0000256" key="10">
    <source>
        <dbReference type="ARBA" id="ARBA00043038"/>
    </source>
</evidence>
<dbReference type="PANTHER" id="PTHR11085">
    <property type="entry name" value="NAD-DEPENDENT PROTEIN DEACYLASE SIRTUIN-5, MITOCHONDRIAL-RELATED"/>
    <property type="match status" value="1"/>
</dbReference>
<dbReference type="FunFam" id="3.40.50.1220:FF:000038">
    <property type="entry name" value="NAD-dependent protein deacetylase sirtuin-6 isoform X2"/>
    <property type="match status" value="1"/>
</dbReference>
<feature type="compositionally biased region" description="Basic and acidic residues" evidence="16">
    <location>
        <begin position="486"/>
        <end position="495"/>
    </location>
</feature>
<evidence type="ECO:0000256" key="8">
    <source>
        <dbReference type="ARBA" id="ARBA00038170"/>
    </source>
</evidence>
<accession>A0A6P8ZF94</accession>
<feature type="binding site" evidence="15">
    <location>
        <position position="219"/>
    </location>
    <ligand>
        <name>Zn(2+)</name>
        <dbReference type="ChEBI" id="CHEBI:29105"/>
    </ligand>
</feature>
<evidence type="ECO:0000256" key="14">
    <source>
        <dbReference type="ARBA" id="ARBA00052763"/>
    </source>
</evidence>
<evidence type="ECO:0000256" key="7">
    <source>
        <dbReference type="ARBA" id="ARBA00023027"/>
    </source>
</evidence>
<evidence type="ECO:0000256" key="4">
    <source>
        <dbReference type="ARBA" id="ARBA00022679"/>
    </source>
</evidence>
<evidence type="ECO:0000256" key="5">
    <source>
        <dbReference type="ARBA" id="ARBA00022723"/>
    </source>
</evidence>
<dbReference type="PANTHER" id="PTHR11085:SF1">
    <property type="entry name" value="NAD-DEPENDENT PROTEIN DEACETYLASE SIRTUIN-7"/>
    <property type="match status" value="1"/>
</dbReference>
<feature type="region of interest" description="Disordered" evidence="16">
    <location>
        <begin position="481"/>
        <end position="501"/>
    </location>
</feature>
<feature type="active site" description="Proton acceptor" evidence="15">
    <location>
        <position position="211"/>
    </location>
</feature>
<evidence type="ECO:0000256" key="9">
    <source>
        <dbReference type="ARBA" id="ARBA00041832"/>
    </source>
</evidence>
<comment type="catalytic activity">
    <reaction evidence="11">
        <text>N(6)-decanoyl-L-lysyl-[protein] + NAD(+) + H2O = 2''-O-decanoyl-ADP-D-ribose + nicotinamide + L-lysyl-[protein]</text>
        <dbReference type="Rhea" id="RHEA:70631"/>
        <dbReference type="Rhea" id="RHEA-COMP:9752"/>
        <dbReference type="Rhea" id="RHEA-COMP:17932"/>
        <dbReference type="ChEBI" id="CHEBI:15377"/>
        <dbReference type="ChEBI" id="CHEBI:17154"/>
        <dbReference type="ChEBI" id="CHEBI:29969"/>
        <dbReference type="ChEBI" id="CHEBI:57540"/>
        <dbReference type="ChEBI" id="CHEBI:143222"/>
        <dbReference type="ChEBI" id="CHEBI:189688"/>
    </reaction>
    <physiologicalReaction direction="left-to-right" evidence="11">
        <dbReference type="Rhea" id="RHEA:70632"/>
    </physiologicalReaction>
</comment>
<dbReference type="SUPFAM" id="SSF52467">
    <property type="entry name" value="DHS-like NAD/FAD-binding domain"/>
    <property type="match status" value="1"/>
</dbReference>
<dbReference type="OrthoDB" id="2919105at2759"/>
<organism evidence="18 19">
    <name type="scientific">Drosophila albomicans</name>
    <name type="common">Fruit fly</name>
    <dbReference type="NCBI Taxonomy" id="7291"/>
    <lineage>
        <taxon>Eukaryota</taxon>
        <taxon>Metazoa</taxon>
        <taxon>Ecdysozoa</taxon>
        <taxon>Arthropoda</taxon>
        <taxon>Hexapoda</taxon>
        <taxon>Insecta</taxon>
        <taxon>Pterygota</taxon>
        <taxon>Neoptera</taxon>
        <taxon>Endopterygota</taxon>
        <taxon>Diptera</taxon>
        <taxon>Brachycera</taxon>
        <taxon>Muscomorpha</taxon>
        <taxon>Ephydroidea</taxon>
        <taxon>Drosophilidae</taxon>
        <taxon>Drosophila</taxon>
    </lineage>
</organism>
<evidence type="ECO:0000256" key="6">
    <source>
        <dbReference type="ARBA" id="ARBA00022833"/>
    </source>
</evidence>
<evidence type="ECO:0000256" key="1">
    <source>
        <dbReference type="ARBA" id="ARBA00001947"/>
    </source>
</evidence>
<comment type="catalytic activity">
    <reaction evidence="13">
        <text>N(6)-propanoyl-L-lysyl-[protein] + NAD(+) + H2O = 3''-O-propanoyl-ADP-D-ribose + nicotinamide + L-lysyl-[protein]</text>
        <dbReference type="Rhea" id="RHEA:23500"/>
        <dbReference type="Rhea" id="RHEA-COMP:9752"/>
        <dbReference type="Rhea" id="RHEA-COMP:13758"/>
        <dbReference type="ChEBI" id="CHEBI:15377"/>
        <dbReference type="ChEBI" id="CHEBI:17154"/>
        <dbReference type="ChEBI" id="CHEBI:29969"/>
        <dbReference type="ChEBI" id="CHEBI:57540"/>
        <dbReference type="ChEBI" id="CHEBI:138019"/>
        <dbReference type="ChEBI" id="CHEBI:145015"/>
    </reaction>
    <physiologicalReaction direction="left-to-right" evidence="13">
        <dbReference type="Rhea" id="RHEA:23501"/>
    </physiologicalReaction>
</comment>
<dbReference type="Proteomes" id="UP000515160">
    <property type="component" value="Chromosome 2R"/>
</dbReference>
<evidence type="ECO:0000313" key="19">
    <source>
        <dbReference type="RefSeq" id="XP_034117757.2"/>
    </source>
</evidence>
<dbReference type="GO" id="GO:0005634">
    <property type="term" value="C:nucleus"/>
    <property type="evidence" value="ECO:0007669"/>
    <property type="project" value="TreeGrafter"/>
</dbReference>
<dbReference type="Pfam" id="PF02146">
    <property type="entry name" value="SIR2"/>
    <property type="match status" value="1"/>
</dbReference>
<dbReference type="GO" id="GO:0010468">
    <property type="term" value="P:regulation of gene expression"/>
    <property type="evidence" value="ECO:0007669"/>
    <property type="project" value="UniProtKB-ARBA"/>
</dbReference>